<feature type="domain" description="PucR C-terminal helix-turn-helix" evidence="2">
    <location>
        <begin position="346"/>
        <end position="401"/>
    </location>
</feature>
<dbReference type="PANTHER" id="PTHR33744">
    <property type="entry name" value="CARBOHYDRATE DIACID REGULATOR"/>
    <property type="match status" value="1"/>
</dbReference>
<proteinExistence type="inferred from homology"/>
<dbReference type="InterPro" id="IPR051448">
    <property type="entry name" value="CdaR-like_regulators"/>
</dbReference>
<dbReference type="InterPro" id="IPR042070">
    <property type="entry name" value="PucR_C-HTH_sf"/>
</dbReference>
<name>A0A848DAC2_9PSEU</name>
<dbReference type="Pfam" id="PF14361">
    <property type="entry name" value="RsbRD_N"/>
    <property type="match status" value="1"/>
</dbReference>
<dbReference type="PANTHER" id="PTHR33744:SF1">
    <property type="entry name" value="DNA-BINDING TRANSCRIPTIONAL ACTIVATOR ADER"/>
    <property type="match status" value="1"/>
</dbReference>
<dbReference type="InterPro" id="IPR041522">
    <property type="entry name" value="CdaR_GGDEF"/>
</dbReference>
<evidence type="ECO:0000313" key="6">
    <source>
        <dbReference type="Proteomes" id="UP000586918"/>
    </source>
</evidence>
<dbReference type="Gene3D" id="1.10.10.2840">
    <property type="entry name" value="PucR C-terminal helix-turn-helix domain"/>
    <property type="match status" value="1"/>
</dbReference>
<gene>
    <name evidence="5" type="ORF">HF519_01205</name>
</gene>
<comment type="similarity">
    <text evidence="1">Belongs to the CdaR family.</text>
</comment>
<feature type="domain" description="CdaR GGDEF-like" evidence="4">
    <location>
        <begin position="182"/>
        <end position="292"/>
    </location>
</feature>
<feature type="domain" description="RsbT co-antagonist protein RsbRD N-terminal" evidence="3">
    <location>
        <begin position="24"/>
        <end position="168"/>
    </location>
</feature>
<evidence type="ECO:0000259" key="4">
    <source>
        <dbReference type="Pfam" id="PF17853"/>
    </source>
</evidence>
<dbReference type="Pfam" id="PF17853">
    <property type="entry name" value="GGDEF_2"/>
    <property type="match status" value="1"/>
</dbReference>
<sequence>MTSDGVTTSRVVADVARELEIELPTLSSRMASSFLNQIPALQGDDAVTQLVVASTSSNLSTVIDVLQHGIPLHQISVPAAAAAHARRFAQRELPVEALLRAYRLGESQFVQWCLRLLAARSLDAAELLAAVQEITSVAARYIDQVCEHLVDIYETERRLWGQRADAARAASVRTVLGDETLDVGTAEAMIGARLRGWHVAAVAWLQSDPSDAARRVESAAQLLTEAYGRSPLTVLADDHTLWAWVSGTSRPRLDEQVLDRALVSHPDLHLALGDPGPDLAGFRSSHREALKAKAVAQMSGGTTARLTRFATVSISALLLDRLDEVRTWVGRTLGDLARDDEAMAKLRDTVRIFLQTGGSFTDAAARLHLHKNTVHYRVRKAEEIRGRPLGDGRLDVEVALVICRQLGGGVLMR</sequence>
<organism evidence="5 6">
    <name type="scientific">Pseudonocardia bannensis</name>
    <dbReference type="NCBI Taxonomy" id="630973"/>
    <lineage>
        <taxon>Bacteria</taxon>
        <taxon>Bacillati</taxon>
        <taxon>Actinomycetota</taxon>
        <taxon>Actinomycetes</taxon>
        <taxon>Pseudonocardiales</taxon>
        <taxon>Pseudonocardiaceae</taxon>
        <taxon>Pseudonocardia</taxon>
    </lineage>
</organism>
<comment type="caution">
    <text evidence="5">The sequence shown here is derived from an EMBL/GenBank/DDBJ whole genome shotgun (WGS) entry which is preliminary data.</text>
</comment>
<dbReference type="AlphaFoldDB" id="A0A848DAC2"/>
<dbReference type="Proteomes" id="UP000586918">
    <property type="component" value="Unassembled WGS sequence"/>
</dbReference>
<evidence type="ECO:0000259" key="2">
    <source>
        <dbReference type="Pfam" id="PF13556"/>
    </source>
</evidence>
<dbReference type="EMBL" id="JAAXKZ010000002">
    <property type="protein sequence ID" value="NMH90233.1"/>
    <property type="molecule type" value="Genomic_DNA"/>
</dbReference>
<evidence type="ECO:0000313" key="5">
    <source>
        <dbReference type="EMBL" id="NMH90233.1"/>
    </source>
</evidence>
<accession>A0A848DAC2</accession>
<evidence type="ECO:0000256" key="1">
    <source>
        <dbReference type="ARBA" id="ARBA00006754"/>
    </source>
</evidence>
<dbReference type="InterPro" id="IPR025736">
    <property type="entry name" value="PucR_C-HTH_dom"/>
</dbReference>
<reference evidence="5 6" key="1">
    <citation type="submission" date="2020-04" db="EMBL/GenBank/DDBJ databases">
        <authorList>
            <person name="Klaysubun C."/>
            <person name="Duangmal K."/>
            <person name="Lipun K."/>
        </authorList>
    </citation>
    <scope>NUCLEOTIDE SEQUENCE [LARGE SCALE GENOMIC DNA]</scope>
    <source>
        <strain evidence="5 6">DSM 45300</strain>
    </source>
</reference>
<evidence type="ECO:0000259" key="3">
    <source>
        <dbReference type="Pfam" id="PF14361"/>
    </source>
</evidence>
<protein>
    <recommendedName>
        <fullName evidence="7">DNA-binding PucR family transcriptional regulator</fullName>
    </recommendedName>
</protein>
<dbReference type="RefSeq" id="WP_169409721.1">
    <property type="nucleotide sequence ID" value="NZ_JAAXKZ010000002.1"/>
</dbReference>
<dbReference type="Pfam" id="PF13556">
    <property type="entry name" value="HTH_30"/>
    <property type="match status" value="1"/>
</dbReference>
<dbReference type="InterPro" id="IPR025751">
    <property type="entry name" value="RsbRD_N_dom"/>
</dbReference>
<keyword evidence="6" id="KW-1185">Reference proteome</keyword>
<evidence type="ECO:0008006" key="7">
    <source>
        <dbReference type="Google" id="ProtNLM"/>
    </source>
</evidence>